<evidence type="ECO:0000313" key="3">
    <source>
        <dbReference type="Proteomes" id="UP000822688"/>
    </source>
</evidence>
<protein>
    <submittedName>
        <fullName evidence="2">Uncharacterized protein</fullName>
    </submittedName>
</protein>
<organism evidence="2 3">
    <name type="scientific">Ceratodon purpureus</name>
    <name type="common">Fire moss</name>
    <name type="synonym">Dicranum purpureum</name>
    <dbReference type="NCBI Taxonomy" id="3225"/>
    <lineage>
        <taxon>Eukaryota</taxon>
        <taxon>Viridiplantae</taxon>
        <taxon>Streptophyta</taxon>
        <taxon>Embryophyta</taxon>
        <taxon>Bryophyta</taxon>
        <taxon>Bryophytina</taxon>
        <taxon>Bryopsida</taxon>
        <taxon>Dicranidae</taxon>
        <taxon>Pseudoditrichales</taxon>
        <taxon>Ditrichaceae</taxon>
        <taxon>Ceratodon</taxon>
    </lineage>
</organism>
<sequence length="103" mass="10953">MLSSPLLCSISCPSTALLPIPSNKTLPSTNPPTHMVVHHPNPSKQNAQIPFKLTKQCSFPGPPIEEVAPTHTQCCHKATTSTGLTYATKKLAHILSLSLSLTA</sequence>
<feature type="region of interest" description="Disordered" evidence="1">
    <location>
        <begin position="23"/>
        <end position="45"/>
    </location>
</feature>
<gene>
    <name evidence="2" type="ORF">KC19_1G325400</name>
</gene>
<proteinExistence type="predicted"/>
<name>A0A8T0JE64_CERPU</name>
<feature type="compositionally biased region" description="Polar residues" evidence="1">
    <location>
        <begin position="23"/>
        <end position="32"/>
    </location>
</feature>
<dbReference type="EMBL" id="CM026421">
    <property type="protein sequence ID" value="KAG0593382.1"/>
    <property type="molecule type" value="Genomic_DNA"/>
</dbReference>
<dbReference type="AlphaFoldDB" id="A0A8T0JE64"/>
<reference evidence="2" key="1">
    <citation type="submission" date="2020-06" db="EMBL/GenBank/DDBJ databases">
        <title>WGS assembly of Ceratodon purpureus strain R40.</title>
        <authorList>
            <person name="Carey S.B."/>
            <person name="Jenkins J."/>
            <person name="Shu S."/>
            <person name="Lovell J.T."/>
            <person name="Sreedasyam A."/>
            <person name="Maumus F."/>
            <person name="Tiley G.P."/>
            <person name="Fernandez-Pozo N."/>
            <person name="Barry K."/>
            <person name="Chen C."/>
            <person name="Wang M."/>
            <person name="Lipzen A."/>
            <person name="Daum C."/>
            <person name="Saski C.A."/>
            <person name="Payton A.C."/>
            <person name="Mcbreen J.C."/>
            <person name="Conrad R.E."/>
            <person name="Kollar L.M."/>
            <person name="Olsson S."/>
            <person name="Huttunen S."/>
            <person name="Landis J.B."/>
            <person name="Wickett N.J."/>
            <person name="Johnson M.G."/>
            <person name="Rensing S.A."/>
            <person name="Grimwood J."/>
            <person name="Schmutz J."/>
            <person name="Mcdaniel S.F."/>
        </authorList>
    </citation>
    <scope>NUCLEOTIDE SEQUENCE</scope>
    <source>
        <strain evidence="2">R40</strain>
    </source>
</reference>
<dbReference type="Proteomes" id="UP000822688">
    <property type="component" value="Chromosome 1"/>
</dbReference>
<comment type="caution">
    <text evidence="2">The sequence shown here is derived from an EMBL/GenBank/DDBJ whole genome shotgun (WGS) entry which is preliminary data.</text>
</comment>
<keyword evidence="3" id="KW-1185">Reference proteome</keyword>
<accession>A0A8T0JE64</accession>
<evidence type="ECO:0000256" key="1">
    <source>
        <dbReference type="SAM" id="MobiDB-lite"/>
    </source>
</evidence>
<evidence type="ECO:0000313" key="2">
    <source>
        <dbReference type="EMBL" id="KAG0593382.1"/>
    </source>
</evidence>